<name>C6XGH1_LIBAP</name>
<dbReference type="GeneID" id="93077234"/>
<reference evidence="1 2" key="1">
    <citation type="journal article" date="2009" name="Mol. Plant Microbe Interact.">
        <title>Complete genome sequence of citrus huanglongbing bacterium, 'Candidatus Liberibacter asiaticus' obtained through metagenomics.</title>
        <authorList>
            <person name="Duan Y."/>
            <person name="Zhou L."/>
            <person name="Hall D.G."/>
            <person name="Li W."/>
            <person name="Doddapaneni H."/>
            <person name="Lin H."/>
            <person name="Liu L."/>
            <person name="Vahling C.M."/>
            <person name="Gabriel D.W."/>
            <person name="Williams K.P."/>
            <person name="Dickerman A."/>
            <person name="Sun Y."/>
            <person name="Gottwald T."/>
        </authorList>
    </citation>
    <scope>NUCLEOTIDE SEQUENCE [LARGE SCALE GENOMIC DNA]</scope>
    <source>
        <strain evidence="2">psy62</strain>
    </source>
</reference>
<dbReference type="RefSeq" id="WP_015824955.1">
    <property type="nucleotide sequence ID" value="NC_012985.3"/>
</dbReference>
<evidence type="ECO:0000313" key="2">
    <source>
        <dbReference type="Proteomes" id="UP000002744"/>
    </source>
</evidence>
<gene>
    <name evidence="1" type="ordered locus">CLIBASIA_04510</name>
</gene>
<dbReference type="KEGG" id="las:CLIBASIA_04510"/>
<dbReference type="HOGENOM" id="CLU_2647775_0_0_5"/>
<protein>
    <submittedName>
        <fullName evidence="1">Uncharacterized protein</fullName>
    </submittedName>
</protein>
<evidence type="ECO:0000313" key="1">
    <source>
        <dbReference type="EMBL" id="ACT57474.1"/>
    </source>
</evidence>
<reference evidence="1 2" key="2">
    <citation type="journal article" date="2011" name="Appl. Environ. Microbiol.">
        <title>Diversity and plasticity of the intracellular plant pathogen and insect symbiont, 'Candidatus Liberibacter asiaticus', revealed by hyper variable prophage genes with intragenic tandem repeats.</title>
        <authorList>
            <person name="Zhou L."/>
            <person name="Powell C.A."/>
            <person name="Hoffman M.T."/>
            <person name="Li W."/>
            <person name="Fan G."/>
            <person name="Liu B."/>
            <person name="Lin H."/>
            <person name="Duan Y."/>
        </authorList>
    </citation>
    <scope>NUCLEOTIDE SEQUENCE [LARGE SCALE GENOMIC DNA]</scope>
    <source>
        <strain evidence="2">psy62</strain>
    </source>
</reference>
<dbReference type="AlphaFoldDB" id="C6XGH1"/>
<dbReference type="Proteomes" id="UP000002744">
    <property type="component" value="Chromosome"/>
</dbReference>
<dbReference type="EMBL" id="CP001677">
    <property type="protein sequence ID" value="ACT57474.1"/>
    <property type="molecule type" value="Genomic_DNA"/>
</dbReference>
<organism evidence="1 2">
    <name type="scientific">Liberibacter asiaticus (strain psy62)</name>
    <dbReference type="NCBI Taxonomy" id="537021"/>
    <lineage>
        <taxon>Bacteria</taxon>
        <taxon>Pseudomonadati</taxon>
        <taxon>Pseudomonadota</taxon>
        <taxon>Alphaproteobacteria</taxon>
        <taxon>Hyphomicrobiales</taxon>
        <taxon>Rhizobiaceae</taxon>
        <taxon>Liberibacter</taxon>
    </lineage>
</organism>
<sequence>MTISSPSLSDYLKIEHYMLHSFIEGPTKAIVIIWLSIFSMPSGSIEYRDTLDERVANSGLYMIVKKALVRSKKRKIAVPSRQVTDLYKETLFP</sequence>
<proteinExistence type="predicted"/>
<accession>C6XGH1</accession>